<dbReference type="eggNOG" id="COG1233">
    <property type="taxonomic scope" value="Bacteria"/>
</dbReference>
<organism evidence="1 2">
    <name type="scientific">Gordonia soli NBRC 108243</name>
    <dbReference type="NCBI Taxonomy" id="1223545"/>
    <lineage>
        <taxon>Bacteria</taxon>
        <taxon>Bacillati</taxon>
        <taxon>Actinomycetota</taxon>
        <taxon>Actinomycetes</taxon>
        <taxon>Mycobacteriales</taxon>
        <taxon>Gordoniaceae</taxon>
        <taxon>Gordonia</taxon>
    </lineage>
</organism>
<accession>M0QGP0</accession>
<dbReference type="PANTHER" id="PTHR10668">
    <property type="entry name" value="PHYTOENE DEHYDROGENASE"/>
    <property type="match status" value="1"/>
</dbReference>
<comment type="caution">
    <text evidence="1">The sequence shown here is derived from an EMBL/GenBank/DDBJ whole genome shotgun (WGS) entry which is preliminary data.</text>
</comment>
<dbReference type="OrthoDB" id="833207at2"/>
<feature type="non-terminal residue" evidence="1">
    <location>
        <position position="426"/>
    </location>
</feature>
<dbReference type="PANTHER" id="PTHR10668:SF105">
    <property type="entry name" value="DEHYDROGENASE-RELATED"/>
    <property type="match status" value="1"/>
</dbReference>
<reference evidence="1 2" key="1">
    <citation type="submission" date="2013-01" db="EMBL/GenBank/DDBJ databases">
        <title>Whole genome shotgun sequence of Gordonia soli NBRC 108243.</title>
        <authorList>
            <person name="Isaki-Nakamura S."/>
            <person name="Hosoyama A."/>
            <person name="Tsuchikane K."/>
            <person name="Ando Y."/>
            <person name="Baba S."/>
            <person name="Ohji S."/>
            <person name="Hamada M."/>
            <person name="Tamura T."/>
            <person name="Yamazoe A."/>
            <person name="Yamazaki S."/>
            <person name="Fujita N."/>
        </authorList>
    </citation>
    <scope>NUCLEOTIDE SEQUENCE [LARGE SCALE GENOMIC DNA]</scope>
    <source>
        <strain evidence="1 2">NBRC 108243</strain>
    </source>
</reference>
<keyword evidence="2" id="KW-1185">Reference proteome</keyword>
<dbReference type="Gene3D" id="3.50.50.60">
    <property type="entry name" value="FAD/NAD(P)-binding domain"/>
    <property type="match status" value="1"/>
</dbReference>
<dbReference type="Pfam" id="PF13450">
    <property type="entry name" value="NAD_binding_8"/>
    <property type="match status" value="1"/>
</dbReference>
<gene>
    <name evidence="1" type="ORF">GS4_10_00010</name>
</gene>
<sequence>MSSALVVGSGPNGLTAAVVLAEAGLDVTVVEAAPTIGGGTRTSELIEEGVWHDHCSAFHPLGAGSPYWNSIDLEQHGLRWLTPEIDCVHPLDDGSAGVLHTSIDETAAGLGADGARWKAVFGHAAASFDQLATDILGPMISIPRHPLALIDFGPRALAPASLTAAALRTPQARALFGGIAAHAFGRLSRLGTSAPGLMMIAAGHRHGWPVAEGGSSAITAALAAKLIALGGQIETDLKVDHLDEVADADVVMMDVTPRAALEILGDRLPTRIRRAYLRHRYGTGAFKVDYVIDGEVPWTNPDARRAGTVHLGGEFAQVAAAEKATLRGSLPSQPFVLVGQQYLADPGRSNGDHNPLWAYAHVPHRYSGDATEVVTAQIERFAPGFRRQIVASRSSGAAELERENPNYIGGDIGGGANDLAQLIARP</sequence>
<dbReference type="STRING" id="1223545.GS4_10_00010"/>
<protein>
    <submittedName>
        <fullName evidence="1">Putative oxidoreductase</fullName>
    </submittedName>
</protein>
<evidence type="ECO:0000313" key="1">
    <source>
        <dbReference type="EMBL" id="GAC67733.1"/>
    </source>
</evidence>
<evidence type="ECO:0000313" key="2">
    <source>
        <dbReference type="Proteomes" id="UP000011666"/>
    </source>
</evidence>
<name>M0QGP0_9ACTN</name>
<dbReference type="PRINTS" id="PR00411">
    <property type="entry name" value="PNDRDTASEI"/>
</dbReference>
<dbReference type="AlphaFoldDB" id="M0QGP0"/>
<dbReference type="Proteomes" id="UP000011666">
    <property type="component" value="Unassembled WGS sequence"/>
</dbReference>
<dbReference type="RefSeq" id="WP_007619207.1">
    <property type="nucleotide sequence ID" value="NZ_BANX01000010.1"/>
</dbReference>
<dbReference type="InterPro" id="IPR036188">
    <property type="entry name" value="FAD/NAD-bd_sf"/>
</dbReference>
<dbReference type="SUPFAM" id="SSF51905">
    <property type="entry name" value="FAD/NAD(P)-binding domain"/>
    <property type="match status" value="1"/>
</dbReference>
<dbReference type="EMBL" id="BANX01000010">
    <property type="protein sequence ID" value="GAC67733.1"/>
    <property type="molecule type" value="Genomic_DNA"/>
</dbReference>
<proteinExistence type="predicted"/>